<dbReference type="RefSeq" id="WP_021284420.1">
    <property type="nucleotide sequence ID" value="NZ_JAGGLL010000007.1"/>
</dbReference>
<name>A0ABS4K2J4_9CLOT</name>
<organism evidence="1 2">
    <name type="scientific">Clostridium punense</name>
    <dbReference type="NCBI Taxonomy" id="1054297"/>
    <lineage>
        <taxon>Bacteria</taxon>
        <taxon>Bacillati</taxon>
        <taxon>Bacillota</taxon>
        <taxon>Clostridia</taxon>
        <taxon>Eubacteriales</taxon>
        <taxon>Clostridiaceae</taxon>
        <taxon>Clostridium</taxon>
    </lineage>
</organism>
<comment type="caution">
    <text evidence="1">The sequence shown here is derived from an EMBL/GenBank/DDBJ whole genome shotgun (WGS) entry which is preliminary data.</text>
</comment>
<keyword evidence="2" id="KW-1185">Reference proteome</keyword>
<gene>
    <name evidence="1" type="ORF">J2Z44_001142</name>
</gene>
<evidence type="ECO:0000313" key="2">
    <source>
        <dbReference type="Proteomes" id="UP001519308"/>
    </source>
</evidence>
<accession>A0ABS4K2J4</accession>
<proteinExistence type="predicted"/>
<dbReference type="EMBL" id="JAGGLL010000007">
    <property type="protein sequence ID" value="MBP2021346.1"/>
    <property type="molecule type" value="Genomic_DNA"/>
</dbReference>
<dbReference type="Proteomes" id="UP001519308">
    <property type="component" value="Unassembled WGS sequence"/>
</dbReference>
<evidence type="ECO:0000313" key="1">
    <source>
        <dbReference type="EMBL" id="MBP2021346.1"/>
    </source>
</evidence>
<reference evidence="1 2" key="1">
    <citation type="submission" date="2021-03" db="EMBL/GenBank/DDBJ databases">
        <title>Genomic Encyclopedia of Type Strains, Phase IV (KMG-IV): sequencing the most valuable type-strain genomes for metagenomic binning, comparative biology and taxonomic classification.</title>
        <authorList>
            <person name="Goeker M."/>
        </authorList>
    </citation>
    <scope>NUCLEOTIDE SEQUENCE [LARGE SCALE GENOMIC DNA]</scope>
    <source>
        <strain evidence="1 2">DSM 28650</strain>
    </source>
</reference>
<protein>
    <recommendedName>
        <fullName evidence="3">WYL domain-containing protein</fullName>
    </recommendedName>
</protein>
<evidence type="ECO:0008006" key="3">
    <source>
        <dbReference type="Google" id="ProtNLM"/>
    </source>
</evidence>
<sequence>MELFHEYKNRYFNLVFKLLNLSKEGLDKEEILKIIEKEAYEEKLIGKDFVTFEGLMLNEYKSEDNLNLLKEVEGKYFPILNSANPVPLAVRFSNIEKQWLKAMLKEKMARELLGEELVLKLEKELENVEEIKADVIERTNRFIREEEQDFKSLREVFFTAIEGILNNYPIRYTSVDKYGKEYKDNLALPIRVEYSLRDETLRLSAYSINEDRPIMLLLKNIKAMVLEPKVKITKNRDEILKLIKEEKYCKEPIVLELVDERGAMERCFMGLSSYERSTRSLGDNRYEVKVYYYTFNEDEVIRRILSLGPYVVVKSPLSVRNKIIDMLKLNFKQLR</sequence>